<dbReference type="AlphaFoldDB" id="A0A0F9BM15"/>
<gene>
    <name evidence="1" type="ORF">LCGC14_2710590</name>
</gene>
<organism evidence="1">
    <name type="scientific">marine sediment metagenome</name>
    <dbReference type="NCBI Taxonomy" id="412755"/>
    <lineage>
        <taxon>unclassified sequences</taxon>
        <taxon>metagenomes</taxon>
        <taxon>ecological metagenomes</taxon>
    </lineage>
</organism>
<dbReference type="EMBL" id="LAZR01048548">
    <property type="protein sequence ID" value="KKK91674.1"/>
    <property type="molecule type" value="Genomic_DNA"/>
</dbReference>
<comment type="caution">
    <text evidence="1">The sequence shown here is derived from an EMBL/GenBank/DDBJ whole genome shotgun (WGS) entry which is preliminary data.</text>
</comment>
<protein>
    <submittedName>
        <fullName evidence="1">Uncharacterized protein</fullName>
    </submittedName>
</protein>
<name>A0A0F9BM15_9ZZZZ</name>
<reference evidence="1" key="1">
    <citation type="journal article" date="2015" name="Nature">
        <title>Complex archaea that bridge the gap between prokaryotes and eukaryotes.</title>
        <authorList>
            <person name="Spang A."/>
            <person name="Saw J.H."/>
            <person name="Jorgensen S.L."/>
            <person name="Zaremba-Niedzwiedzka K."/>
            <person name="Martijn J."/>
            <person name="Lind A.E."/>
            <person name="van Eijk R."/>
            <person name="Schleper C."/>
            <person name="Guy L."/>
            <person name="Ettema T.J."/>
        </authorList>
    </citation>
    <scope>NUCLEOTIDE SEQUENCE</scope>
</reference>
<sequence length="105" mass="11920">MSATNPNRPRPIRMLDENGVLLLTDGDWSLELYDDDNGPVIYHTPCKLWTAALNRKYPQCSSCGESIPCSMITPFTLMNWEHAHDPEYFVPFMHEDDDHAAHGGT</sequence>
<evidence type="ECO:0000313" key="1">
    <source>
        <dbReference type="EMBL" id="KKK91674.1"/>
    </source>
</evidence>
<proteinExistence type="predicted"/>
<accession>A0A0F9BM15</accession>